<dbReference type="EMBL" id="JAJNDB010000001">
    <property type="protein sequence ID" value="MCD2192127.1"/>
    <property type="molecule type" value="Genomic_DNA"/>
</dbReference>
<dbReference type="Gene3D" id="1.10.1200.10">
    <property type="entry name" value="ACP-like"/>
    <property type="match status" value="1"/>
</dbReference>
<protein>
    <submittedName>
        <fullName evidence="2">Acyl carrier protein</fullName>
    </submittedName>
</protein>
<organism evidence="2 3">
    <name type="scientific">Actinomycetospora endophytica</name>
    <dbReference type="NCBI Taxonomy" id="2291215"/>
    <lineage>
        <taxon>Bacteria</taxon>
        <taxon>Bacillati</taxon>
        <taxon>Actinomycetota</taxon>
        <taxon>Actinomycetes</taxon>
        <taxon>Pseudonocardiales</taxon>
        <taxon>Pseudonocardiaceae</taxon>
        <taxon>Actinomycetospora</taxon>
    </lineage>
</organism>
<dbReference type="InterPro" id="IPR036736">
    <property type="entry name" value="ACP-like_sf"/>
</dbReference>
<proteinExistence type="predicted"/>
<dbReference type="Pfam" id="PF00550">
    <property type="entry name" value="PP-binding"/>
    <property type="match status" value="1"/>
</dbReference>
<dbReference type="PROSITE" id="PS50075">
    <property type="entry name" value="CARRIER"/>
    <property type="match status" value="1"/>
</dbReference>
<name>A0ABS8P2A8_9PSEU</name>
<reference evidence="2 3" key="1">
    <citation type="submission" date="2021-11" db="EMBL/GenBank/DDBJ databases">
        <title>Draft genome sequence of Actinomycetospora sp. SF1 isolated from the rhizosphere soil.</title>
        <authorList>
            <person name="Duangmal K."/>
            <person name="Chantavorakit T."/>
        </authorList>
    </citation>
    <scope>NUCLEOTIDE SEQUENCE [LARGE SCALE GENOMIC DNA]</scope>
    <source>
        <strain evidence="2 3">TBRC 5722</strain>
    </source>
</reference>
<evidence type="ECO:0000313" key="3">
    <source>
        <dbReference type="Proteomes" id="UP001199469"/>
    </source>
</evidence>
<evidence type="ECO:0000259" key="1">
    <source>
        <dbReference type="PROSITE" id="PS50075"/>
    </source>
</evidence>
<dbReference type="SUPFAM" id="SSF47336">
    <property type="entry name" value="ACP-like"/>
    <property type="match status" value="1"/>
</dbReference>
<dbReference type="RefSeq" id="WP_230732910.1">
    <property type="nucleotide sequence ID" value="NZ_JAJNDB010000001.1"/>
</dbReference>
<accession>A0ABS8P2A8</accession>
<keyword evidence="3" id="KW-1185">Reference proteome</keyword>
<comment type="caution">
    <text evidence="2">The sequence shown here is derived from an EMBL/GenBank/DDBJ whole genome shotgun (WGS) entry which is preliminary data.</text>
</comment>
<sequence>METDTGHGLSAQVADVVSERAGIDVPTTSTDLLEAGLIDSLALVTLIVALEETFGVQLPLDDFDVDHFRSVDAMADFLASVGAQAA</sequence>
<feature type="domain" description="Carrier" evidence="1">
    <location>
        <begin position="1"/>
        <end position="82"/>
    </location>
</feature>
<gene>
    <name evidence="2" type="ORF">LQ327_01805</name>
</gene>
<dbReference type="Proteomes" id="UP001199469">
    <property type="component" value="Unassembled WGS sequence"/>
</dbReference>
<evidence type="ECO:0000313" key="2">
    <source>
        <dbReference type="EMBL" id="MCD2192127.1"/>
    </source>
</evidence>
<dbReference type="InterPro" id="IPR009081">
    <property type="entry name" value="PP-bd_ACP"/>
</dbReference>